<evidence type="ECO:0000313" key="2">
    <source>
        <dbReference type="Proteomes" id="UP000007807"/>
    </source>
</evidence>
<dbReference type="AlphaFoldDB" id="F4BYV0"/>
<evidence type="ECO:0000313" key="1">
    <source>
        <dbReference type="EMBL" id="AEB67727.1"/>
    </source>
</evidence>
<sequence>MSAVVQPASKKEKSSLEDLQANEFASGVIRGIKEFKAGKGKGYSDKDEFLNSLREL</sequence>
<dbReference type="GeneID" id="10460638"/>
<reference evidence="1 2" key="1">
    <citation type="journal article" date="2011" name="J. Bacteriol.">
        <title>Complete genome sequence of Methanosaeta concilii, a specialist in aceticlastic methanogenesis.</title>
        <authorList>
            <person name="Barber R.D."/>
            <person name="Zhang L."/>
            <person name="Harnack M."/>
            <person name="Olson M.V."/>
            <person name="Kaul R."/>
            <person name="Ingram-Smith C."/>
            <person name="Smith K.S."/>
        </authorList>
    </citation>
    <scope>NUCLEOTIDE SEQUENCE [LARGE SCALE GENOMIC DNA]</scope>
    <source>
        <strain evidence="2">ATCC 5969 / DSM 3671 / JCM 10134 / NBRC 103675 / OCM 69 / GP-6</strain>
    </source>
</reference>
<proteinExistence type="predicted"/>
<organism evidence="1 2">
    <name type="scientific">Methanothrix soehngenii (strain ATCC 5969 / DSM 3671 / JCM 10134 / NBRC 103675 / OCM 69 / GP-6)</name>
    <name type="common">Methanosaeta concilii</name>
    <dbReference type="NCBI Taxonomy" id="990316"/>
    <lineage>
        <taxon>Archaea</taxon>
        <taxon>Methanobacteriati</taxon>
        <taxon>Methanobacteriota</taxon>
        <taxon>Stenosarchaea group</taxon>
        <taxon>Methanomicrobia</taxon>
        <taxon>Methanotrichales</taxon>
        <taxon>Methanotrichaceae</taxon>
        <taxon>Methanothrix</taxon>
    </lineage>
</organism>
<accession>F4BYV0</accession>
<dbReference type="HOGENOM" id="CLU_3003127_0_0_2"/>
<gene>
    <name evidence="1" type="ordered locus">MCON_0963</name>
</gene>
<keyword evidence="2" id="KW-1185">Reference proteome</keyword>
<dbReference type="KEGG" id="mcj:MCON_0963"/>
<protein>
    <submittedName>
        <fullName evidence="1">Uncharacterized protein</fullName>
    </submittedName>
</protein>
<dbReference type="InParanoid" id="F4BYV0"/>
<dbReference type="EMBL" id="CP002565">
    <property type="protein sequence ID" value="AEB67727.1"/>
    <property type="molecule type" value="Genomic_DNA"/>
</dbReference>
<dbReference type="STRING" id="990316.MCON_0963"/>
<dbReference type="Proteomes" id="UP000007807">
    <property type="component" value="Chromosome"/>
</dbReference>
<dbReference type="RefSeq" id="WP_013718781.1">
    <property type="nucleotide sequence ID" value="NC_015416.1"/>
</dbReference>
<name>F4BYV0_METSG</name>